<gene>
    <name evidence="2" type="ORF">SAMN05428998_103240</name>
</gene>
<feature type="transmembrane region" description="Helical" evidence="1">
    <location>
        <begin position="36"/>
        <end position="55"/>
    </location>
</feature>
<dbReference type="Pfam" id="PF22285">
    <property type="entry name" value="DUF6962"/>
    <property type="match status" value="1"/>
</dbReference>
<accession>A0A1Y6BJY1</accession>
<dbReference type="STRING" id="560819.SAMN05428998_103240"/>
<evidence type="ECO:0000313" key="3">
    <source>
        <dbReference type="Proteomes" id="UP000192917"/>
    </source>
</evidence>
<dbReference type="AlphaFoldDB" id="A0A1Y6BJY1"/>
<proteinExistence type="predicted"/>
<protein>
    <submittedName>
        <fullName evidence="2">Uncharacterized protein</fullName>
    </submittedName>
</protein>
<evidence type="ECO:0000313" key="2">
    <source>
        <dbReference type="EMBL" id="SMF04975.1"/>
    </source>
</evidence>
<keyword evidence="1" id="KW-1133">Transmembrane helix</keyword>
<dbReference type="InterPro" id="IPR054235">
    <property type="entry name" value="DUF6962"/>
</dbReference>
<feature type="transmembrane region" description="Helical" evidence="1">
    <location>
        <begin position="6"/>
        <end position="24"/>
    </location>
</feature>
<keyword evidence="1" id="KW-0812">Transmembrane</keyword>
<name>A0A1Y6BJY1_9PROT</name>
<keyword evidence="3" id="KW-1185">Reference proteome</keyword>
<evidence type="ECO:0000256" key="1">
    <source>
        <dbReference type="SAM" id="Phobius"/>
    </source>
</evidence>
<feature type="transmembrane region" description="Helical" evidence="1">
    <location>
        <begin position="99"/>
        <end position="121"/>
    </location>
</feature>
<sequence length="208" mass="22062">MTELALSALTDVILACGLYFLAGLSMRPDVERGSPAGLWALMLFLIATGTMLGVIDHAFYQPIGHPAHRWLMFATRTCLALASFTMLLSTARQFLSSGWVRLCTAIGLAGLVVELVLLFLFDNFLVVIAAYSLVLLLTLALHLANLRSRKGSLAMVAGIMIVLGASLLAPLGSQGLPGLGLYATYHIALMPGAIGFYLGGRRLAPTAA</sequence>
<dbReference type="EMBL" id="FWZX01000003">
    <property type="protein sequence ID" value="SMF04975.1"/>
    <property type="molecule type" value="Genomic_DNA"/>
</dbReference>
<reference evidence="2 3" key="1">
    <citation type="submission" date="2017-04" db="EMBL/GenBank/DDBJ databases">
        <authorList>
            <person name="Afonso C.L."/>
            <person name="Miller P.J."/>
            <person name="Scott M.A."/>
            <person name="Spackman E."/>
            <person name="Goraichik I."/>
            <person name="Dimitrov K.M."/>
            <person name="Suarez D.L."/>
            <person name="Swayne D.E."/>
        </authorList>
    </citation>
    <scope>NUCLEOTIDE SEQUENCE [LARGE SCALE GENOMIC DNA]</scope>
    <source>
        <strain evidence="2 3">USBA 355</strain>
    </source>
</reference>
<feature type="transmembrane region" description="Helical" evidence="1">
    <location>
        <begin position="127"/>
        <end position="146"/>
    </location>
</feature>
<organism evidence="2 3">
    <name type="scientific">Tistlia consotensis USBA 355</name>
    <dbReference type="NCBI Taxonomy" id="560819"/>
    <lineage>
        <taxon>Bacteria</taxon>
        <taxon>Pseudomonadati</taxon>
        <taxon>Pseudomonadota</taxon>
        <taxon>Alphaproteobacteria</taxon>
        <taxon>Rhodospirillales</taxon>
        <taxon>Rhodovibrionaceae</taxon>
        <taxon>Tistlia</taxon>
    </lineage>
</organism>
<dbReference type="Proteomes" id="UP000192917">
    <property type="component" value="Unassembled WGS sequence"/>
</dbReference>
<feature type="transmembrane region" description="Helical" evidence="1">
    <location>
        <begin position="153"/>
        <end position="173"/>
    </location>
</feature>
<feature type="transmembrane region" description="Helical" evidence="1">
    <location>
        <begin position="67"/>
        <end position="87"/>
    </location>
</feature>
<keyword evidence="1" id="KW-0472">Membrane</keyword>
<feature type="transmembrane region" description="Helical" evidence="1">
    <location>
        <begin position="179"/>
        <end position="199"/>
    </location>
</feature>
<dbReference type="RefSeq" id="WP_085121672.1">
    <property type="nucleotide sequence ID" value="NZ_FWZX01000003.1"/>
</dbReference>